<accession>A0A4U8URQ2</accession>
<evidence type="ECO:0000313" key="2">
    <source>
        <dbReference type="EMBL" id="TMS35614.1"/>
    </source>
</evidence>
<keyword evidence="3" id="KW-1185">Reference proteome</keyword>
<evidence type="ECO:0000256" key="1">
    <source>
        <dbReference type="SAM" id="MobiDB-lite"/>
    </source>
</evidence>
<dbReference type="AlphaFoldDB" id="A0A4U8URQ2"/>
<feature type="compositionally biased region" description="Basic residues" evidence="1">
    <location>
        <begin position="1"/>
        <end position="10"/>
    </location>
</feature>
<proteinExistence type="predicted"/>
<dbReference type="EMBL" id="AZBU02000001">
    <property type="protein sequence ID" value="TMS35614.1"/>
    <property type="molecule type" value="Genomic_DNA"/>
</dbReference>
<dbReference type="Proteomes" id="UP000298663">
    <property type="component" value="Unassembled WGS sequence"/>
</dbReference>
<reference evidence="2 3" key="1">
    <citation type="journal article" date="2015" name="Genome Biol.">
        <title>Comparative genomics of Steinernema reveals deeply conserved gene regulatory networks.</title>
        <authorList>
            <person name="Dillman A.R."/>
            <person name="Macchietto M."/>
            <person name="Porter C.F."/>
            <person name="Rogers A."/>
            <person name="Williams B."/>
            <person name="Antoshechkin I."/>
            <person name="Lee M.M."/>
            <person name="Goodwin Z."/>
            <person name="Lu X."/>
            <person name="Lewis E.E."/>
            <person name="Goodrich-Blair H."/>
            <person name="Stock S.P."/>
            <person name="Adams B.J."/>
            <person name="Sternberg P.W."/>
            <person name="Mortazavi A."/>
        </authorList>
    </citation>
    <scope>NUCLEOTIDE SEQUENCE [LARGE SCALE GENOMIC DNA]</scope>
    <source>
        <strain evidence="2 3">ALL</strain>
    </source>
</reference>
<reference evidence="2 3" key="2">
    <citation type="journal article" date="2019" name="G3 (Bethesda)">
        <title>Hybrid Assembly of the Genome of the Entomopathogenic Nematode Steinernema carpocapsae Identifies the X-Chromosome.</title>
        <authorList>
            <person name="Serra L."/>
            <person name="Macchietto M."/>
            <person name="Macias-Munoz A."/>
            <person name="McGill C.J."/>
            <person name="Rodriguez I.M."/>
            <person name="Rodriguez B."/>
            <person name="Murad R."/>
            <person name="Mortazavi A."/>
        </authorList>
    </citation>
    <scope>NUCLEOTIDE SEQUENCE [LARGE SCALE GENOMIC DNA]</scope>
    <source>
        <strain evidence="2 3">ALL</strain>
    </source>
</reference>
<feature type="region of interest" description="Disordered" evidence="1">
    <location>
        <begin position="1"/>
        <end position="20"/>
    </location>
</feature>
<evidence type="ECO:0000313" key="3">
    <source>
        <dbReference type="Proteomes" id="UP000298663"/>
    </source>
</evidence>
<gene>
    <name evidence="2" type="ORF">L596_002977</name>
</gene>
<organism evidence="2 3">
    <name type="scientific">Steinernema carpocapsae</name>
    <name type="common">Entomopathogenic nematode</name>
    <dbReference type="NCBI Taxonomy" id="34508"/>
    <lineage>
        <taxon>Eukaryota</taxon>
        <taxon>Metazoa</taxon>
        <taxon>Ecdysozoa</taxon>
        <taxon>Nematoda</taxon>
        <taxon>Chromadorea</taxon>
        <taxon>Rhabditida</taxon>
        <taxon>Tylenchina</taxon>
        <taxon>Panagrolaimomorpha</taxon>
        <taxon>Strongyloidoidea</taxon>
        <taxon>Steinernematidae</taxon>
        <taxon>Steinernema</taxon>
    </lineage>
</organism>
<sequence>MRGPPRRSCRSRSSISISDSCQAPRHQQRVIIVLYRCRDTNADRPPRRYVRLFLPSAISPTGPPSPKRQTFTHSRTVIEYLLAENKSINKKGLIRFLETLPGLRQAGTRPLPMMALHQNTTNLRFGN</sequence>
<comment type="caution">
    <text evidence="2">The sequence shown here is derived from an EMBL/GenBank/DDBJ whole genome shotgun (WGS) entry which is preliminary data.</text>
</comment>
<feature type="compositionally biased region" description="Low complexity" evidence="1">
    <location>
        <begin position="11"/>
        <end position="20"/>
    </location>
</feature>
<protein>
    <submittedName>
        <fullName evidence="2">Uncharacterized protein</fullName>
    </submittedName>
</protein>
<name>A0A4U8URQ2_STECR</name>